<gene>
    <name evidence="3" type="ORF">ACFPZN_21695</name>
</gene>
<dbReference type="InterPro" id="IPR007111">
    <property type="entry name" value="NACHT_NTPase"/>
</dbReference>
<sequence length="782" mass="86365">MRRRSPKWAVPLVVAVPLMLASALYQWTLGLEKADQFGGALALPVGIVTAGLAVSALVVAVQALRRDHREDDDEAFRALAEAVRAQWRDEERLRLPGNRPLVIGWSQTRRRVQAARSAVFGEGTGGHGRDGEGAELADALLELRHRQLVVIGEPGAGKTALMVRTLLELFTRSELDRIPVLFPLSAWDPKIGLNTWMAGRLAEDHGLAPETALGLMSRILPVLDGLDEIPSPLRPKALRGIDRELSDRPFLLTCRRDEYETAVRDSRAFLSRARVVEVEPIDPEDAIAFFSDAEMEGENRWDPIVRHLREHPRSPLARALETPLMVDLLRAVYRTRAEPPAELLDTGRFPDRESIEHHLLNSLIPAVYSDRDPDRRYRPDRARRWLTTLSRHMAAWGTRDIELWRLRSPAVPVLVGLILAYGGWRLGELVFDWTGGLWLAAALGTAGAVTALIPGSEVPVNARHAAEAGTLLRWNGIVAVGWTALVGGLTGSLVATLLADHHDLAGTGWVLAAVFALSAALSTSWGAYHISRLWLALRGRLPFFLMRFVQDAHRNTAVLRRVGAVYQFRHARLQDALIAQTRDEGREPRRLPGWMRIVSGNWLRTPMLRLGALVVTACAAFWGFALLAKADAVSVVAGSQPRVIDTPVCIVGDPVQPCVRDTTLAWERLRAGQPHTTTFEILGGSRAPVSSWRGGWSAEGCRGSAVDAAITAGGATSRKRLTAGRSSSDWSWPQTDRNTTRFTLTLTRVDTRPCPLTVKWQSPGVSRDPFYAFWQRIKGRDG</sequence>
<organism evidence="3 4">
    <name type="scientific">Actinomadura rugatobispora</name>
    <dbReference type="NCBI Taxonomy" id="1994"/>
    <lineage>
        <taxon>Bacteria</taxon>
        <taxon>Bacillati</taxon>
        <taxon>Actinomycetota</taxon>
        <taxon>Actinomycetes</taxon>
        <taxon>Streptosporangiales</taxon>
        <taxon>Thermomonosporaceae</taxon>
        <taxon>Actinomadura</taxon>
    </lineage>
</organism>
<dbReference type="Pfam" id="PF05729">
    <property type="entry name" value="NACHT"/>
    <property type="match status" value="1"/>
</dbReference>
<feature type="transmembrane region" description="Helical" evidence="1">
    <location>
        <begin position="406"/>
        <end position="424"/>
    </location>
</feature>
<accession>A0ABW1A575</accession>
<proteinExistence type="predicted"/>
<evidence type="ECO:0000313" key="3">
    <source>
        <dbReference type="EMBL" id="MFC5748250.1"/>
    </source>
</evidence>
<dbReference type="Gene3D" id="3.40.50.300">
    <property type="entry name" value="P-loop containing nucleotide triphosphate hydrolases"/>
    <property type="match status" value="1"/>
</dbReference>
<feature type="transmembrane region" description="Helical" evidence="1">
    <location>
        <begin position="436"/>
        <end position="453"/>
    </location>
</feature>
<dbReference type="RefSeq" id="WP_378283900.1">
    <property type="nucleotide sequence ID" value="NZ_JBHSON010000030.1"/>
</dbReference>
<protein>
    <submittedName>
        <fullName evidence="3">NACHT domain-containing protein</fullName>
    </submittedName>
</protein>
<feature type="transmembrane region" description="Helical" evidence="1">
    <location>
        <begin position="509"/>
        <end position="530"/>
    </location>
</feature>
<dbReference type="Proteomes" id="UP001596074">
    <property type="component" value="Unassembled WGS sequence"/>
</dbReference>
<keyword evidence="4" id="KW-1185">Reference proteome</keyword>
<feature type="transmembrane region" description="Helical" evidence="1">
    <location>
        <begin position="610"/>
        <end position="628"/>
    </location>
</feature>
<keyword evidence="1" id="KW-1133">Transmembrane helix</keyword>
<dbReference type="EMBL" id="JBHSON010000030">
    <property type="protein sequence ID" value="MFC5748250.1"/>
    <property type="molecule type" value="Genomic_DNA"/>
</dbReference>
<reference evidence="4" key="1">
    <citation type="journal article" date="2019" name="Int. J. Syst. Evol. Microbiol.">
        <title>The Global Catalogue of Microorganisms (GCM) 10K type strain sequencing project: providing services to taxonomists for standard genome sequencing and annotation.</title>
        <authorList>
            <consortium name="The Broad Institute Genomics Platform"/>
            <consortium name="The Broad Institute Genome Sequencing Center for Infectious Disease"/>
            <person name="Wu L."/>
            <person name="Ma J."/>
        </authorList>
    </citation>
    <scope>NUCLEOTIDE SEQUENCE [LARGE SCALE GENOMIC DNA]</scope>
    <source>
        <strain evidence="4">KCTC 42087</strain>
    </source>
</reference>
<dbReference type="InterPro" id="IPR027417">
    <property type="entry name" value="P-loop_NTPase"/>
</dbReference>
<comment type="caution">
    <text evidence="3">The sequence shown here is derived from an EMBL/GenBank/DDBJ whole genome shotgun (WGS) entry which is preliminary data.</text>
</comment>
<keyword evidence="1" id="KW-0472">Membrane</keyword>
<dbReference type="SUPFAM" id="SSF52540">
    <property type="entry name" value="P-loop containing nucleoside triphosphate hydrolases"/>
    <property type="match status" value="1"/>
</dbReference>
<evidence type="ECO:0000259" key="2">
    <source>
        <dbReference type="Pfam" id="PF05729"/>
    </source>
</evidence>
<name>A0ABW1A575_9ACTN</name>
<keyword evidence="1" id="KW-0812">Transmembrane</keyword>
<feature type="transmembrane region" description="Helical" evidence="1">
    <location>
        <begin position="474"/>
        <end position="497"/>
    </location>
</feature>
<evidence type="ECO:0000256" key="1">
    <source>
        <dbReference type="SAM" id="Phobius"/>
    </source>
</evidence>
<feature type="transmembrane region" description="Helical" evidence="1">
    <location>
        <begin position="39"/>
        <end position="61"/>
    </location>
</feature>
<evidence type="ECO:0000313" key="4">
    <source>
        <dbReference type="Proteomes" id="UP001596074"/>
    </source>
</evidence>
<feature type="domain" description="NACHT" evidence="2">
    <location>
        <begin position="146"/>
        <end position="291"/>
    </location>
</feature>